<evidence type="ECO:0000256" key="10">
    <source>
        <dbReference type="HAMAP-Rule" id="MF_00115"/>
    </source>
</evidence>
<dbReference type="InterPro" id="IPR001185">
    <property type="entry name" value="MS_channel"/>
</dbReference>
<dbReference type="EMBL" id="JAAMOX010000003">
    <property type="protein sequence ID" value="NIH55027.1"/>
    <property type="molecule type" value="Genomic_DNA"/>
</dbReference>
<dbReference type="InterPro" id="IPR037673">
    <property type="entry name" value="MSC/AndL"/>
</dbReference>
<keyword evidence="4 10" id="KW-1003">Cell membrane</keyword>
<organism evidence="11 12">
    <name type="scientific">Lysinibacter cavernae</name>
    <dbReference type="NCBI Taxonomy" id="1640652"/>
    <lineage>
        <taxon>Bacteria</taxon>
        <taxon>Bacillati</taxon>
        <taxon>Actinomycetota</taxon>
        <taxon>Actinomycetes</taxon>
        <taxon>Micrococcales</taxon>
        <taxon>Microbacteriaceae</taxon>
        <taxon>Lysinibacter</taxon>
    </lineage>
</organism>
<evidence type="ECO:0000256" key="2">
    <source>
        <dbReference type="ARBA" id="ARBA00007254"/>
    </source>
</evidence>
<name>A0A7X5TVF7_9MICO</name>
<evidence type="ECO:0000256" key="6">
    <source>
        <dbReference type="ARBA" id="ARBA00022989"/>
    </source>
</evidence>
<evidence type="ECO:0000256" key="5">
    <source>
        <dbReference type="ARBA" id="ARBA00022692"/>
    </source>
</evidence>
<dbReference type="HAMAP" id="MF_00115">
    <property type="entry name" value="MscL"/>
    <property type="match status" value="1"/>
</dbReference>
<reference evidence="11 12" key="1">
    <citation type="submission" date="2020-02" db="EMBL/GenBank/DDBJ databases">
        <title>Sequencing the genomes of 1000 actinobacteria strains.</title>
        <authorList>
            <person name="Klenk H.-P."/>
        </authorList>
    </citation>
    <scope>NUCLEOTIDE SEQUENCE [LARGE SCALE GENOMIC DNA]</scope>
    <source>
        <strain evidence="11 12">DSM 27960</strain>
    </source>
</reference>
<keyword evidence="8 10" id="KW-0472">Membrane</keyword>
<keyword evidence="7 10" id="KW-0406">Ion transport</keyword>
<dbReference type="PROSITE" id="PS01327">
    <property type="entry name" value="MSCL"/>
    <property type="match status" value="1"/>
</dbReference>
<dbReference type="Gene3D" id="1.10.1200.120">
    <property type="entry name" value="Large-conductance mechanosensitive channel, MscL, domain 1"/>
    <property type="match status" value="1"/>
</dbReference>
<evidence type="ECO:0000256" key="8">
    <source>
        <dbReference type="ARBA" id="ARBA00023136"/>
    </source>
</evidence>
<evidence type="ECO:0000313" key="11">
    <source>
        <dbReference type="EMBL" id="NIH55027.1"/>
    </source>
</evidence>
<dbReference type="InterPro" id="IPR019823">
    <property type="entry name" value="Mechanosensitive_channel_CS"/>
</dbReference>
<keyword evidence="6 10" id="KW-1133">Transmembrane helix</keyword>
<dbReference type="GO" id="GO:0005886">
    <property type="term" value="C:plasma membrane"/>
    <property type="evidence" value="ECO:0007669"/>
    <property type="project" value="UniProtKB-SubCell"/>
</dbReference>
<sequence length="136" mass="14323">MFKGFKEFLMRGNVIDLAVAVVIGAAFNTVVQKVVDSLFTPLIGAIFKADSLDTALVVGLPGGGALSFGAVIGAALNFVIIAAVVYFVFVLPMNTLRERSAKKGEPEATLAETEQELLVEIRDLLKAQAQSGGAPR</sequence>
<dbReference type="RefSeq" id="WP_167151903.1">
    <property type="nucleotide sequence ID" value="NZ_JAAMOX010000003.1"/>
</dbReference>
<dbReference type="PANTHER" id="PTHR30266">
    <property type="entry name" value="MECHANOSENSITIVE CHANNEL MSCL"/>
    <property type="match status" value="1"/>
</dbReference>
<feature type="transmembrane region" description="Helical" evidence="10">
    <location>
        <begin position="66"/>
        <end position="93"/>
    </location>
</feature>
<keyword evidence="12" id="KW-1185">Reference proteome</keyword>
<evidence type="ECO:0000256" key="7">
    <source>
        <dbReference type="ARBA" id="ARBA00023065"/>
    </source>
</evidence>
<evidence type="ECO:0000256" key="3">
    <source>
        <dbReference type="ARBA" id="ARBA00022448"/>
    </source>
</evidence>
<protein>
    <recommendedName>
        <fullName evidence="10">Large-conductance mechanosensitive channel</fullName>
    </recommendedName>
</protein>
<keyword evidence="5 10" id="KW-0812">Transmembrane</keyword>
<dbReference type="AlphaFoldDB" id="A0A7X5TVF7"/>
<comment type="subcellular location">
    <subcellularLocation>
        <location evidence="1 10">Cell membrane</location>
        <topology evidence="1 10">Multi-pass membrane protein</topology>
    </subcellularLocation>
</comment>
<dbReference type="SUPFAM" id="SSF81330">
    <property type="entry name" value="Gated mechanosensitive channel"/>
    <property type="match status" value="1"/>
</dbReference>
<feature type="transmembrane region" description="Helical" evidence="10">
    <location>
        <begin position="12"/>
        <end position="31"/>
    </location>
</feature>
<dbReference type="Pfam" id="PF01741">
    <property type="entry name" value="MscL"/>
    <property type="match status" value="1"/>
</dbReference>
<evidence type="ECO:0000256" key="4">
    <source>
        <dbReference type="ARBA" id="ARBA00022475"/>
    </source>
</evidence>
<evidence type="ECO:0000313" key="12">
    <source>
        <dbReference type="Proteomes" id="UP000541033"/>
    </source>
</evidence>
<dbReference type="PRINTS" id="PR01264">
    <property type="entry name" value="MECHCHANNEL"/>
</dbReference>
<proteinExistence type="inferred from homology"/>
<comment type="similarity">
    <text evidence="2 10">Belongs to the MscL family.</text>
</comment>
<dbReference type="PANTHER" id="PTHR30266:SF2">
    <property type="entry name" value="LARGE-CONDUCTANCE MECHANOSENSITIVE CHANNEL"/>
    <property type="match status" value="1"/>
</dbReference>
<dbReference type="GO" id="GO:0008381">
    <property type="term" value="F:mechanosensitive monoatomic ion channel activity"/>
    <property type="evidence" value="ECO:0007669"/>
    <property type="project" value="UniProtKB-UniRule"/>
</dbReference>
<dbReference type="NCBIfam" id="TIGR00220">
    <property type="entry name" value="mscL"/>
    <property type="match status" value="1"/>
</dbReference>
<comment type="subunit">
    <text evidence="10">Homopentamer.</text>
</comment>
<evidence type="ECO:0000256" key="1">
    <source>
        <dbReference type="ARBA" id="ARBA00004651"/>
    </source>
</evidence>
<dbReference type="Proteomes" id="UP000541033">
    <property type="component" value="Unassembled WGS sequence"/>
</dbReference>
<accession>A0A7X5TVF7</accession>
<dbReference type="InterPro" id="IPR036019">
    <property type="entry name" value="MscL_channel"/>
</dbReference>
<keyword evidence="3 10" id="KW-0813">Transport</keyword>
<evidence type="ECO:0000256" key="9">
    <source>
        <dbReference type="ARBA" id="ARBA00023303"/>
    </source>
</evidence>
<keyword evidence="9 10" id="KW-0407">Ion channel</keyword>
<gene>
    <name evidence="10" type="primary">mscL</name>
    <name evidence="11" type="ORF">FHX76_002942</name>
</gene>
<comment type="caution">
    <text evidence="11">The sequence shown here is derived from an EMBL/GenBank/DDBJ whole genome shotgun (WGS) entry which is preliminary data.</text>
</comment>
<comment type="function">
    <text evidence="10">Channel that opens in response to stretch forces in the membrane lipid bilayer. May participate in the regulation of osmotic pressure changes within the cell.</text>
</comment>